<dbReference type="InterPro" id="IPR005627">
    <property type="entry name" value="CutC-like"/>
</dbReference>
<dbReference type="GO" id="GO:0005737">
    <property type="term" value="C:cytoplasm"/>
    <property type="evidence" value="ECO:0007669"/>
    <property type="project" value="UniProtKB-SubCell"/>
</dbReference>
<dbReference type="Pfam" id="PF03932">
    <property type="entry name" value="CutC"/>
    <property type="match status" value="1"/>
</dbReference>
<reference evidence="3 4" key="1">
    <citation type="submission" date="2018-07" db="EMBL/GenBank/DDBJ databases">
        <title>Freshwater and sediment microbial communities from various areas in North America, analyzing microbe dynamics in response to fracking.</title>
        <authorList>
            <person name="Lamendella R."/>
        </authorList>
    </citation>
    <scope>NUCLEOTIDE SEQUENCE [LARGE SCALE GENOMIC DNA]</scope>
    <source>
        <strain evidence="3 4">160A</strain>
    </source>
</reference>
<evidence type="ECO:0000256" key="2">
    <source>
        <dbReference type="HAMAP-Rule" id="MF_00795"/>
    </source>
</evidence>
<dbReference type="PANTHER" id="PTHR12598:SF0">
    <property type="entry name" value="COPPER HOMEOSTASIS PROTEIN CUTC HOMOLOG"/>
    <property type="match status" value="1"/>
</dbReference>
<comment type="subcellular location">
    <subcellularLocation>
        <location evidence="2">Cytoplasm</location>
    </subcellularLocation>
</comment>
<gene>
    <name evidence="2" type="primary">cutC</name>
    <name evidence="3" type="ORF">DFO77_105125</name>
</gene>
<dbReference type="AlphaFoldDB" id="A0A368V907"/>
<dbReference type="Proteomes" id="UP000252733">
    <property type="component" value="Unassembled WGS sequence"/>
</dbReference>
<comment type="caution">
    <text evidence="2">Once thought to be involved in copper homeostasis, experiments in E.coli have shown this is not the case.</text>
</comment>
<organism evidence="3 4">
    <name type="scientific">Marinilabilia salmonicolor</name>
    <dbReference type="NCBI Taxonomy" id="989"/>
    <lineage>
        <taxon>Bacteria</taxon>
        <taxon>Pseudomonadati</taxon>
        <taxon>Bacteroidota</taxon>
        <taxon>Bacteroidia</taxon>
        <taxon>Marinilabiliales</taxon>
        <taxon>Marinilabiliaceae</taxon>
        <taxon>Marinilabilia</taxon>
    </lineage>
</organism>
<protein>
    <recommendedName>
        <fullName evidence="2">PF03932 family protein CutC</fullName>
    </recommendedName>
</protein>
<dbReference type="FunFam" id="3.20.20.380:FF:000001">
    <property type="entry name" value="Copper homeostasis protein CutC"/>
    <property type="match status" value="1"/>
</dbReference>
<name>A0A368V907_9BACT</name>
<proteinExistence type="inferred from homology"/>
<keyword evidence="2" id="KW-0963">Cytoplasm</keyword>
<keyword evidence="4" id="KW-1185">Reference proteome</keyword>
<evidence type="ECO:0000313" key="4">
    <source>
        <dbReference type="Proteomes" id="UP000252733"/>
    </source>
</evidence>
<dbReference type="GO" id="GO:0005507">
    <property type="term" value="F:copper ion binding"/>
    <property type="evidence" value="ECO:0007669"/>
    <property type="project" value="TreeGrafter"/>
</dbReference>
<accession>A0A368V907</accession>
<dbReference type="PANTHER" id="PTHR12598">
    <property type="entry name" value="COPPER HOMEOSTASIS PROTEIN CUTC"/>
    <property type="match status" value="1"/>
</dbReference>
<evidence type="ECO:0000313" key="3">
    <source>
        <dbReference type="EMBL" id="RCW37616.1"/>
    </source>
</evidence>
<sequence length="241" mass="26593">MMEMRKKILEVCVFSLDAALKAERSGADRLELCSNPMEGGTTPHPALVKAACRKCNIPVYPIIRPRGGGFCYSEDEFEMMKEDILFCKDAGCKGIATGVLLPDNRVDVIRMKQLVELAHPMGVTFIRAFDLTPDPFEALEDVIEAGCERILTSGQKDKATDAPELIEQLVKKAANRISIMPGSGVRADNIRQIMDATDANEIHSSARVFLPNDSKMADELGFGQAVSCDENQIQKMRKEIN</sequence>
<dbReference type="HAMAP" id="MF_00795">
    <property type="entry name" value="CutC"/>
    <property type="match status" value="1"/>
</dbReference>
<dbReference type="InterPro" id="IPR036822">
    <property type="entry name" value="CutC-like_dom_sf"/>
</dbReference>
<comment type="similarity">
    <text evidence="1 2">Belongs to the CutC family.</text>
</comment>
<evidence type="ECO:0000256" key="1">
    <source>
        <dbReference type="ARBA" id="ARBA00007768"/>
    </source>
</evidence>
<dbReference type="Gene3D" id="3.20.20.380">
    <property type="entry name" value="Copper homeostasis (CutC) domain"/>
    <property type="match status" value="1"/>
</dbReference>
<dbReference type="EMBL" id="QPIZ01000005">
    <property type="protein sequence ID" value="RCW37616.1"/>
    <property type="molecule type" value="Genomic_DNA"/>
</dbReference>
<comment type="caution">
    <text evidence="3">The sequence shown here is derived from an EMBL/GenBank/DDBJ whole genome shotgun (WGS) entry which is preliminary data.</text>
</comment>
<dbReference type="SUPFAM" id="SSF110395">
    <property type="entry name" value="CutC-like"/>
    <property type="match status" value="1"/>
</dbReference>